<evidence type="ECO:0000256" key="1">
    <source>
        <dbReference type="PROSITE-ProRule" id="PRU00047"/>
    </source>
</evidence>
<dbReference type="AlphaFoldDB" id="A0A6V7PYD2"/>
<dbReference type="GO" id="GO:0008270">
    <property type="term" value="F:zinc ion binding"/>
    <property type="evidence" value="ECO:0007669"/>
    <property type="project" value="UniProtKB-KW"/>
</dbReference>
<dbReference type="SMART" id="SM00343">
    <property type="entry name" value="ZnF_C2HC"/>
    <property type="match status" value="2"/>
</dbReference>
<protein>
    <recommendedName>
        <fullName evidence="3">CCHC-type domain-containing protein</fullName>
    </recommendedName>
</protein>
<dbReference type="GO" id="GO:0003676">
    <property type="term" value="F:nucleic acid binding"/>
    <property type="evidence" value="ECO:0007669"/>
    <property type="project" value="InterPro"/>
</dbReference>
<evidence type="ECO:0000313" key="4">
    <source>
        <dbReference type="EMBL" id="CAD1835781.1"/>
    </source>
</evidence>
<feature type="compositionally biased region" description="Basic and acidic residues" evidence="2">
    <location>
        <begin position="330"/>
        <end position="343"/>
    </location>
</feature>
<dbReference type="PROSITE" id="PS50158">
    <property type="entry name" value="ZF_CCHC"/>
    <property type="match status" value="1"/>
</dbReference>
<dbReference type="InterPro" id="IPR036875">
    <property type="entry name" value="Znf_CCHC_sf"/>
</dbReference>
<proteinExistence type="predicted"/>
<sequence>MALRSSLRPPPCPLPSTSPSRGGFSFKDALLTPLPCRLPSLSFQRARRPISSLPPLLPKYLLNPSLKGRCFRCFEKGHRATQCREPRRCLLCMRIGHPASRCKFPSSSSRRKIKAGPSSGQPSSVAAFLPSRPPPHGLPSLSSCVALAEVLSPFAENAKEVLSQGLAARFEGSNLEYPLWRSSSPTGSPENRPFVGAPSGLRAWISKSPTELDRGHLRHKDVKAAVSGFGELWDIDQLSEGRIDVSFFRVNIRCQDVNSISETLNLMVEDRRFRIPIEIESWEKANPILLGEDMDERLGLESTEAQDRFIRQTGFNSIPARGAQAWPSGPRDHAGSDRRRSSSEIHLSSGDDWPVVGGNSNSKPSELAPLLRCLRPASPGADSDWTVGKALIPSEIIPPTSRCSAASSHAPSHI</sequence>
<feature type="region of interest" description="Disordered" evidence="2">
    <location>
        <begin position="319"/>
        <end position="361"/>
    </location>
</feature>
<dbReference type="Gene3D" id="4.10.60.10">
    <property type="entry name" value="Zinc finger, CCHC-type"/>
    <property type="match status" value="1"/>
</dbReference>
<evidence type="ECO:0000256" key="2">
    <source>
        <dbReference type="SAM" id="MobiDB-lite"/>
    </source>
</evidence>
<name>A0A6V7PYD2_ANACO</name>
<feature type="region of interest" description="Disordered" evidence="2">
    <location>
        <begin position="1"/>
        <end position="20"/>
    </location>
</feature>
<keyword evidence="1" id="KW-0862">Zinc</keyword>
<feature type="domain" description="CCHC-type" evidence="3">
    <location>
        <begin position="69"/>
        <end position="85"/>
    </location>
</feature>
<keyword evidence="1" id="KW-0863">Zinc-finger</keyword>
<keyword evidence="1" id="KW-0479">Metal-binding</keyword>
<dbReference type="SUPFAM" id="SSF57756">
    <property type="entry name" value="Retrovirus zinc finger-like domains"/>
    <property type="match status" value="1"/>
</dbReference>
<accession>A0A6V7PYD2</accession>
<reference evidence="4" key="1">
    <citation type="submission" date="2020-07" db="EMBL/GenBank/DDBJ databases">
        <authorList>
            <person name="Lin J."/>
        </authorList>
    </citation>
    <scope>NUCLEOTIDE SEQUENCE</scope>
</reference>
<evidence type="ECO:0000259" key="3">
    <source>
        <dbReference type="PROSITE" id="PS50158"/>
    </source>
</evidence>
<feature type="region of interest" description="Disordered" evidence="2">
    <location>
        <begin position="102"/>
        <end position="124"/>
    </location>
</feature>
<organism evidence="4">
    <name type="scientific">Ananas comosus var. bracteatus</name>
    <name type="common">red pineapple</name>
    <dbReference type="NCBI Taxonomy" id="296719"/>
    <lineage>
        <taxon>Eukaryota</taxon>
        <taxon>Viridiplantae</taxon>
        <taxon>Streptophyta</taxon>
        <taxon>Embryophyta</taxon>
        <taxon>Tracheophyta</taxon>
        <taxon>Spermatophyta</taxon>
        <taxon>Magnoliopsida</taxon>
        <taxon>Liliopsida</taxon>
        <taxon>Poales</taxon>
        <taxon>Bromeliaceae</taxon>
        <taxon>Bromelioideae</taxon>
        <taxon>Ananas</taxon>
    </lineage>
</organism>
<dbReference type="EMBL" id="LR862153">
    <property type="protein sequence ID" value="CAD1835781.1"/>
    <property type="molecule type" value="Genomic_DNA"/>
</dbReference>
<dbReference type="InterPro" id="IPR001878">
    <property type="entry name" value="Znf_CCHC"/>
</dbReference>
<gene>
    <name evidence="4" type="ORF">CB5_LOCUS18992</name>
</gene>